<proteinExistence type="predicted"/>
<dbReference type="InterPro" id="IPR010982">
    <property type="entry name" value="Lambda_DNA-bd_dom_sf"/>
</dbReference>
<dbReference type="GO" id="GO:0003677">
    <property type="term" value="F:DNA binding"/>
    <property type="evidence" value="ECO:0007669"/>
    <property type="project" value="InterPro"/>
</dbReference>
<accession>A0A931HB36</accession>
<evidence type="ECO:0000313" key="1">
    <source>
        <dbReference type="EMBL" id="MBH0112737.1"/>
    </source>
</evidence>
<gene>
    <name evidence="1" type="ORF">I5E68_07200</name>
</gene>
<dbReference type="EMBL" id="JADZGI010000001">
    <property type="protein sequence ID" value="MBH0112737.1"/>
    <property type="molecule type" value="Genomic_DNA"/>
</dbReference>
<dbReference type="RefSeq" id="WP_197162454.1">
    <property type="nucleotide sequence ID" value="NZ_JADZGI010000001.1"/>
</dbReference>
<dbReference type="SUPFAM" id="SSF47413">
    <property type="entry name" value="lambda repressor-like DNA-binding domains"/>
    <property type="match status" value="1"/>
</dbReference>
<sequence>MTQRSNNVFPNRTPLTEEQFRSNWLVTLARLCREHGDSQVALWLGVSERHLRNLKTGLSLPSADKVWNLLAFDQSAHDEIDAAYGVKNVPVDSVCSSDPLTLDMIALAHEVAEHEAPDSHGGIAVTDHELRLKDERRLRKVHQTLGTWLARLDAMRGVVTIGGRAA</sequence>
<organism evidence="1 2">
    <name type="scientific">Novosphingobium aureum</name>
    <dbReference type="NCBI Taxonomy" id="2792964"/>
    <lineage>
        <taxon>Bacteria</taxon>
        <taxon>Pseudomonadati</taxon>
        <taxon>Pseudomonadota</taxon>
        <taxon>Alphaproteobacteria</taxon>
        <taxon>Sphingomonadales</taxon>
        <taxon>Sphingomonadaceae</taxon>
        <taxon>Novosphingobium</taxon>
    </lineage>
</organism>
<comment type="caution">
    <text evidence="1">The sequence shown here is derived from an EMBL/GenBank/DDBJ whole genome shotgun (WGS) entry which is preliminary data.</text>
</comment>
<protein>
    <submittedName>
        <fullName evidence="1">Uncharacterized protein</fullName>
    </submittedName>
</protein>
<dbReference type="Proteomes" id="UP000617634">
    <property type="component" value="Unassembled WGS sequence"/>
</dbReference>
<reference evidence="1" key="1">
    <citation type="submission" date="2020-11" db="EMBL/GenBank/DDBJ databases">
        <title>Novosphingobium aureum sp. nov., a marine bacterium isolated from sediment of a salt flat.</title>
        <authorList>
            <person name="Yoo Y."/>
            <person name="Kim J.-J."/>
        </authorList>
    </citation>
    <scope>NUCLEOTIDE SEQUENCE</scope>
    <source>
        <strain evidence="1">YJ-S2-02</strain>
    </source>
</reference>
<evidence type="ECO:0000313" key="2">
    <source>
        <dbReference type="Proteomes" id="UP000617634"/>
    </source>
</evidence>
<name>A0A931HB36_9SPHN</name>
<dbReference type="AlphaFoldDB" id="A0A931HB36"/>
<keyword evidence="2" id="KW-1185">Reference proteome</keyword>